<comment type="caution">
    <text evidence="1">The sequence shown here is derived from an EMBL/GenBank/DDBJ whole genome shotgun (WGS) entry which is preliminary data.</text>
</comment>
<keyword evidence="2" id="KW-1185">Reference proteome</keyword>
<dbReference type="Pfam" id="PF01459">
    <property type="entry name" value="Porin_3"/>
    <property type="match status" value="1"/>
</dbReference>
<dbReference type="PANTHER" id="PTHR11743">
    <property type="entry name" value="VOLTAGE-DEPENDENT ANION-SELECTIVE CHANNEL"/>
    <property type="match status" value="1"/>
</dbReference>
<dbReference type="Gene3D" id="2.40.160.10">
    <property type="entry name" value="Porin"/>
    <property type="match status" value="1"/>
</dbReference>
<dbReference type="PANTHER" id="PTHR11743:SF70">
    <property type="entry name" value="GH26960P-RELATED"/>
    <property type="match status" value="1"/>
</dbReference>
<dbReference type="InterPro" id="IPR027246">
    <property type="entry name" value="Porin_Euk/Tom40"/>
</dbReference>
<organism evidence="1 2">
    <name type="scientific">Bonamia ostreae</name>
    <dbReference type="NCBI Taxonomy" id="126728"/>
    <lineage>
        <taxon>Eukaryota</taxon>
        <taxon>Sar</taxon>
        <taxon>Rhizaria</taxon>
        <taxon>Endomyxa</taxon>
        <taxon>Ascetosporea</taxon>
        <taxon>Haplosporida</taxon>
        <taxon>Bonamia</taxon>
    </lineage>
</organism>
<evidence type="ECO:0000313" key="2">
    <source>
        <dbReference type="Proteomes" id="UP001439008"/>
    </source>
</evidence>
<dbReference type="InterPro" id="IPR001925">
    <property type="entry name" value="Porin_Euk"/>
</dbReference>
<accession>A0ABV2ALK1</accession>
<protein>
    <submittedName>
        <fullName evidence="1">Uncharacterized protein</fullName>
    </submittedName>
</protein>
<name>A0ABV2ALK1_9EUKA</name>
<dbReference type="EMBL" id="JBDODL010000540">
    <property type="protein sequence ID" value="MES1920182.1"/>
    <property type="molecule type" value="Genomic_DNA"/>
</dbReference>
<proteinExistence type="predicted"/>
<dbReference type="Proteomes" id="UP001439008">
    <property type="component" value="Unassembled WGS sequence"/>
</dbReference>
<evidence type="ECO:0000313" key="1">
    <source>
        <dbReference type="EMBL" id="MES1920182.1"/>
    </source>
</evidence>
<sequence length="309" mass="34713">MSSCAVNQKEGNCCGSVQKCASGYSRITNATKEIFDECLQRYSDQNPIVRINLKGSDRCSTSFKIEQKDELRGLIEQKVKIFDKTNMKLSLSDDQKMNLVLQTSQLVPNSCMSVNLHTHDSTKFNFGYCHRLFSTNLEILKSICGHISANPSLVVTYKNMSVGTKLSLKADWPYAKMVNDLNFAASYRYKKTVASIYTTEKASKLNAEMTHRLCEGVLLGFSLSSDYKKLKETEARFGAKIKCNDNFEVRAMMGSDGKLSSAFSHRLSENMAMSVFSRLNLLDKKESAKVGLLFDLNADVRCKCKEIHV</sequence>
<reference evidence="1 2" key="1">
    <citation type="journal article" date="2024" name="BMC Biol.">
        <title>Comparative genomics of Ascetosporea gives new insight into the evolutionary basis for animal parasitism in Rhizaria.</title>
        <authorList>
            <person name="Hiltunen Thoren M."/>
            <person name="Onut-Brannstrom I."/>
            <person name="Alfjorden A."/>
            <person name="Peckova H."/>
            <person name="Swords F."/>
            <person name="Hooper C."/>
            <person name="Holzer A.S."/>
            <person name="Bass D."/>
            <person name="Burki F."/>
        </authorList>
    </citation>
    <scope>NUCLEOTIDE SEQUENCE [LARGE SCALE GENOMIC DNA]</scope>
    <source>
        <strain evidence="1">20-A016</strain>
    </source>
</reference>
<gene>
    <name evidence="1" type="ORF">MHBO_001880</name>
</gene>
<dbReference type="InterPro" id="IPR023614">
    <property type="entry name" value="Porin_dom_sf"/>
</dbReference>